<protein>
    <submittedName>
        <fullName evidence="1">Uncharacterized protein</fullName>
    </submittedName>
</protein>
<evidence type="ECO:0000313" key="2">
    <source>
        <dbReference type="Proteomes" id="UP000054324"/>
    </source>
</evidence>
<organism evidence="1 2">
    <name type="scientific">Opisthorchis viverrini</name>
    <name type="common">Southeast Asian liver fluke</name>
    <dbReference type="NCBI Taxonomy" id="6198"/>
    <lineage>
        <taxon>Eukaryota</taxon>
        <taxon>Metazoa</taxon>
        <taxon>Spiralia</taxon>
        <taxon>Lophotrochozoa</taxon>
        <taxon>Platyhelminthes</taxon>
        <taxon>Trematoda</taxon>
        <taxon>Digenea</taxon>
        <taxon>Opisthorchiida</taxon>
        <taxon>Opisthorchiata</taxon>
        <taxon>Opisthorchiidae</taxon>
        <taxon>Opisthorchis</taxon>
    </lineage>
</organism>
<dbReference type="Gene3D" id="2.60.40.770">
    <property type="match status" value="1"/>
</dbReference>
<dbReference type="KEGG" id="ovi:T265_14010"/>
<feature type="non-terminal residue" evidence="1">
    <location>
        <position position="93"/>
    </location>
</feature>
<evidence type="ECO:0000313" key="1">
    <source>
        <dbReference type="EMBL" id="KER26387.1"/>
    </source>
</evidence>
<sequence>SESVTTRFVKISPCHSDPCILFVGESVTIEVTFLAGADIVPSVFRLKSRIGGKLSDKIFLDDAVCSRFSPMCPIRSGGTYTYRFKGVVKRGQS</sequence>
<proteinExistence type="predicted"/>
<name>A0A074ZKT0_OPIVI</name>
<dbReference type="EMBL" id="KL596749">
    <property type="protein sequence ID" value="KER26387.1"/>
    <property type="molecule type" value="Genomic_DNA"/>
</dbReference>
<dbReference type="OrthoDB" id="10313808at2759"/>
<dbReference type="RefSeq" id="XP_009169886.1">
    <property type="nucleotide sequence ID" value="XM_009171622.1"/>
</dbReference>
<reference evidence="1 2" key="1">
    <citation type="submission" date="2013-11" db="EMBL/GenBank/DDBJ databases">
        <title>Opisthorchis viverrini - life in the bile duct.</title>
        <authorList>
            <person name="Young N.D."/>
            <person name="Nagarajan N."/>
            <person name="Lin S.J."/>
            <person name="Korhonen P.K."/>
            <person name="Jex A.R."/>
            <person name="Hall R.S."/>
            <person name="Safavi-Hemami H."/>
            <person name="Kaewkong W."/>
            <person name="Bertrand D."/>
            <person name="Gao S."/>
            <person name="Seet Q."/>
            <person name="Wongkham S."/>
            <person name="Teh B.T."/>
            <person name="Wongkham C."/>
            <person name="Intapan P.M."/>
            <person name="Maleewong W."/>
            <person name="Yang X."/>
            <person name="Hu M."/>
            <person name="Wang Z."/>
            <person name="Hofmann A."/>
            <person name="Sternberg P.W."/>
            <person name="Tan P."/>
            <person name="Wang J."/>
            <person name="Gasser R.B."/>
        </authorList>
    </citation>
    <scope>NUCLEOTIDE SEQUENCE [LARGE SCALE GENOMIC DNA]</scope>
</reference>
<dbReference type="CTD" id="20328177"/>
<dbReference type="SUPFAM" id="SSF81296">
    <property type="entry name" value="E set domains"/>
    <property type="match status" value="1"/>
</dbReference>
<accession>A0A074ZKT0</accession>
<dbReference type="Pfam" id="PF02221">
    <property type="entry name" value="E1_DerP2_DerF2"/>
    <property type="match status" value="1"/>
</dbReference>
<feature type="non-terminal residue" evidence="1">
    <location>
        <position position="1"/>
    </location>
</feature>
<gene>
    <name evidence="1" type="ORF">T265_14010</name>
</gene>
<dbReference type="AlphaFoldDB" id="A0A074ZKT0"/>
<dbReference type="InterPro" id="IPR014756">
    <property type="entry name" value="Ig_E-set"/>
</dbReference>
<dbReference type="GeneID" id="20328177"/>
<dbReference type="Proteomes" id="UP000054324">
    <property type="component" value="Unassembled WGS sequence"/>
</dbReference>
<dbReference type="InterPro" id="IPR003172">
    <property type="entry name" value="ML_dom"/>
</dbReference>
<keyword evidence="2" id="KW-1185">Reference proteome</keyword>